<dbReference type="AlphaFoldDB" id="A0AAD6Z3I6"/>
<keyword evidence="5" id="KW-1185">Reference proteome</keyword>
<organism evidence="4 5">
    <name type="scientific">Mycena albidolilacea</name>
    <dbReference type="NCBI Taxonomy" id="1033008"/>
    <lineage>
        <taxon>Eukaryota</taxon>
        <taxon>Fungi</taxon>
        <taxon>Dikarya</taxon>
        <taxon>Basidiomycota</taxon>
        <taxon>Agaricomycotina</taxon>
        <taxon>Agaricomycetes</taxon>
        <taxon>Agaricomycetidae</taxon>
        <taxon>Agaricales</taxon>
        <taxon>Marasmiineae</taxon>
        <taxon>Mycenaceae</taxon>
        <taxon>Mycena</taxon>
    </lineage>
</organism>
<proteinExistence type="inferred from homology"/>
<evidence type="ECO:0000256" key="1">
    <source>
        <dbReference type="ARBA" id="ARBA00009520"/>
    </source>
</evidence>
<keyword evidence="3" id="KW-0732">Signal</keyword>
<name>A0AAD6Z3I6_9AGAR</name>
<reference evidence="4" key="1">
    <citation type="submission" date="2023-03" db="EMBL/GenBank/DDBJ databases">
        <title>Massive genome expansion in bonnet fungi (Mycena s.s.) driven by repeated elements and novel gene families across ecological guilds.</title>
        <authorList>
            <consortium name="Lawrence Berkeley National Laboratory"/>
            <person name="Harder C.B."/>
            <person name="Miyauchi S."/>
            <person name="Viragh M."/>
            <person name="Kuo A."/>
            <person name="Thoen E."/>
            <person name="Andreopoulos B."/>
            <person name="Lu D."/>
            <person name="Skrede I."/>
            <person name="Drula E."/>
            <person name="Henrissat B."/>
            <person name="Morin E."/>
            <person name="Kohler A."/>
            <person name="Barry K."/>
            <person name="LaButti K."/>
            <person name="Morin E."/>
            <person name="Salamov A."/>
            <person name="Lipzen A."/>
            <person name="Mereny Z."/>
            <person name="Hegedus B."/>
            <person name="Baldrian P."/>
            <person name="Stursova M."/>
            <person name="Weitz H."/>
            <person name="Taylor A."/>
            <person name="Grigoriev I.V."/>
            <person name="Nagy L.G."/>
            <person name="Martin F."/>
            <person name="Kauserud H."/>
        </authorList>
    </citation>
    <scope>NUCLEOTIDE SEQUENCE</scope>
    <source>
        <strain evidence="4">CBHHK002</strain>
    </source>
</reference>
<evidence type="ECO:0000256" key="2">
    <source>
        <dbReference type="ARBA" id="ARBA00023026"/>
    </source>
</evidence>
<keyword evidence="2" id="KW-0843">Virulence</keyword>
<dbReference type="InterPro" id="IPR008701">
    <property type="entry name" value="NPP1"/>
</dbReference>
<feature type="chain" id="PRO_5041940721" evidence="3">
    <location>
        <begin position="22"/>
        <end position="240"/>
    </location>
</feature>
<dbReference type="Proteomes" id="UP001218218">
    <property type="component" value="Unassembled WGS sequence"/>
</dbReference>
<evidence type="ECO:0000313" key="4">
    <source>
        <dbReference type="EMBL" id="KAJ7305526.1"/>
    </source>
</evidence>
<dbReference type="PANTHER" id="PTHR33657">
    <property type="entry name" value="DOMAIN PROTEIN, PUTATIVE (AFU_ORTHOLOGUE AFUA_5G00600)-RELATED"/>
    <property type="match status" value="1"/>
</dbReference>
<dbReference type="Pfam" id="PF05630">
    <property type="entry name" value="NPP1"/>
    <property type="match status" value="1"/>
</dbReference>
<gene>
    <name evidence="4" type="ORF">DFH08DRAFT_758474</name>
</gene>
<evidence type="ECO:0000256" key="3">
    <source>
        <dbReference type="SAM" id="SignalP"/>
    </source>
</evidence>
<evidence type="ECO:0000313" key="5">
    <source>
        <dbReference type="Proteomes" id="UP001218218"/>
    </source>
</evidence>
<dbReference type="PANTHER" id="PTHR33657:SF8">
    <property type="entry name" value="DOMAIN PROTEIN, PUTATIVE (AFU_ORTHOLOGUE AFUA_5G00600)-RELATED"/>
    <property type="match status" value="1"/>
</dbReference>
<protein>
    <submittedName>
        <fullName evidence="4">NPP1 domain protein</fullName>
    </submittedName>
</protein>
<comment type="caution">
    <text evidence="4">The sequence shown here is derived from an EMBL/GenBank/DDBJ whole genome shotgun (WGS) entry which is preliminary data.</text>
</comment>
<comment type="similarity">
    <text evidence="1">Belongs to the Necrosis inducing protein (NPP1) family.</text>
</comment>
<dbReference type="EMBL" id="JARIHO010000096">
    <property type="protein sequence ID" value="KAJ7305526.1"/>
    <property type="molecule type" value="Genomic_DNA"/>
</dbReference>
<accession>A0AAD6Z3I6</accession>
<dbReference type="PIRSF" id="PIRSF029958">
    <property type="entry name" value="Necrosis-inducing_protein"/>
    <property type="match status" value="1"/>
</dbReference>
<feature type="signal peptide" evidence="3">
    <location>
        <begin position="1"/>
        <end position="21"/>
    </location>
</feature>
<sequence length="240" mass="24568">MSFLHLLKQTIKLGLLAAVAASPLSERAVIASDAVVGFPQTVPSGTAGSVYLAYKPHLKVVNGCVPFPAVDAAGNTGGGLNPTGATNGGCSSSTGQVYVRSGTSNGRFGLLYSWYFPKDEPSDGLGHRNDWEGVIVWLASSTSTSAANILAVCPSAHGGWDCSTDGFSLTGTSPLIQYESIFPIDHAMGLTTTVGGTQPLIAWESLPAAAQAALQTTDFGAAIVPFKDSTLASNLAAATF</sequence>